<proteinExistence type="predicted"/>
<keyword evidence="7" id="KW-1185">Reference proteome</keyword>
<dbReference type="InterPro" id="IPR004206">
    <property type="entry name" value="mRNA_triPase_Cet1"/>
</dbReference>
<comment type="catalytic activity">
    <reaction evidence="4">
        <text>a 5'-end triphospho-ribonucleoside in mRNA + H2O = a 5'-end diphospho-ribonucleoside in mRNA + phosphate + H(+)</text>
        <dbReference type="Rhea" id="RHEA:67004"/>
        <dbReference type="Rhea" id="RHEA-COMP:17164"/>
        <dbReference type="Rhea" id="RHEA-COMP:17165"/>
        <dbReference type="ChEBI" id="CHEBI:15377"/>
        <dbReference type="ChEBI" id="CHEBI:15378"/>
        <dbReference type="ChEBI" id="CHEBI:43474"/>
        <dbReference type="ChEBI" id="CHEBI:167616"/>
        <dbReference type="ChEBI" id="CHEBI:167618"/>
        <dbReference type="EC" id="3.6.1.74"/>
    </reaction>
    <physiologicalReaction direction="left-to-right" evidence="4">
        <dbReference type="Rhea" id="RHEA:67005"/>
    </physiologicalReaction>
</comment>
<organism evidence="6 7">
    <name type="scientific">Chlorella vulgaris</name>
    <name type="common">Green alga</name>
    <dbReference type="NCBI Taxonomy" id="3077"/>
    <lineage>
        <taxon>Eukaryota</taxon>
        <taxon>Viridiplantae</taxon>
        <taxon>Chlorophyta</taxon>
        <taxon>core chlorophytes</taxon>
        <taxon>Trebouxiophyceae</taxon>
        <taxon>Chlorellales</taxon>
        <taxon>Chlorellaceae</taxon>
        <taxon>Chlorella clade</taxon>
        <taxon>Chlorella</taxon>
    </lineage>
</organism>
<feature type="domain" description="mRNA triphosphatase Cet1-like" evidence="5">
    <location>
        <begin position="79"/>
        <end position="158"/>
    </location>
</feature>
<dbReference type="GO" id="GO:0006397">
    <property type="term" value="P:mRNA processing"/>
    <property type="evidence" value="ECO:0007669"/>
    <property type="project" value="UniProtKB-KW"/>
</dbReference>
<dbReference type="Proteomes" id="UP001055712">
    <property type="component" value="Unassembled WGS sequence"/>
</dbReference>
<evidence type="ECO:0000313" key="7">
    <source>
        <dbReference type="Proteomes" id="UP001055712"/>
    </source>
</evidence>
<sequence length="188" mass="21594">MDTCLKSFLWDNGHEPLELEWRIGHMQGHFRPGVSEDAWERLRAKLDASPAFSKSYIETKESLGDSFKRIEAPGRTVLMVKKRVADYDVAAVTGPWTIRTSLCYEAVTTASCPTRFERHKRRWSYRHMCWSVDLTRVRGNLPDQLDSDSDICEVELELLDKDVLLERPLAHVLEWGAQIAAELCGLML</sequence>
<protein>
    <recommendedName>
        <fullName evidence="3">mRNA 5'-phosphatase</fullName>
        <ecNumber evidence="3">3.6.1.74</ecNumber>
    </recommendedName>
</protein>
<evidence type="ECO:0000256" key="3">
    <source>
        <dbReference type="ARBA" id="ARBA00035028"/>
    </source>
</evidence>
<comment type="caution">
    <text evidence="6">The sequence shown here is derived from an EMBL/GenBank/DDBJ whole genome shotgun (WGS) entry which is preliminary data.</text>
</comment>
<reference evidence="6" key="2">
    <citation type="submission" date="2020-11" db="EMBL/GenBank/DDBJ databases">
        <authorList>
            <person name="Cecchin M."/>
            <person name="Marcolungo L."/>
            <person name="Rossato M."/>
            <person name="Girolomoni L."/>
            <person name="Cosentino E."/>
            <person name="Cuine S."/>
            <person name="Li-Beisson Y."/>
            <person name="Delledonne M."/>
            <person name="Ballottari M."/>
        </authorList>
    </citation>
    <scope>NUCLEOTIDE SEQUENCE</scope>
    <source>
        <strain evidence="6">211/11P</strain>
        <tissue evidence="6">Whole cell</tissue>
    </source>
</reference>
<evidence type="ECO:0000256" key="1">
    <source>
        <dbReference type="ARBA" id="ARBA00022664"/>
    </source>
</evidence>
<dbReference type="InterPro" id="IPR037009">
    <property type="entry name" value="mRNA_triPase_Cet1_sf"/>
</dbReference>
<accession>A0A9D4TSH2</accession>
<dbReference type="EMBL" id="SIDB01000005">
    <property type="protein sequence ID" value="KAI3432512.1"/>
    <property type="molecule type" value="Genomic_DNA"/>
</dbReference>
<gene>
    <name evidence="6" type="ORF">D9Q98_004061</name>
</gene>
<dbReference type="AlphaFoldDB" id="A0A9D4TSH2"/>
<evidence type="ECO:0000259" key="5">
    <source>
        <dbReference type="Pfam" id="PF02940"/>
    </source>
</evidence>
<evidence type="ECO:0000313" key="6">
    <source>
        <dbReference type="EMBL" id="KAI3432512.1"/>
    </source>
</evidence>
<reference evidence="6" key="1">
    <citation type="journal article" date="2019" name="Plant J.">
        <title>Chlorella vulgaris genome assembly and annotation reveals the molecular basis for metabolic acclimation to high light conditions.</title>
        <authorList>
            <person name="Cecchin M."/>
            <person name="Marcolungo L."/>
            <person name="Rossato M."/>
            <person name="Girolomoni L."/>
            <person name="Cosentino E."/>
            <person name="Cuine S."/>
            <person name="Li-Beisson Y."/>
            <person name="Delledonne M."/>
            <person name="Ballottari M."/>
        </authorList>
    </citation>
    <scope>NUCLEOTIDE SEQUENCE</scope>
    <source>
        <strain evidence="6">211/11P</strain>
    </source>
</reference>
<dbReference type="GO" id="GO:0004651">
    <property type="term" value="F:polynucleotide 5'-phosphatase activity"/>
    <property type="evidence" value="ECO:0007669"/>
    <property type="project" value="InterPro"/>
</dbReference>
<evidence type="ECO:0000256" key="4">
    <source>
        <dbReference type="ARBA" id="ARBA00047740"/>
    </source>
</evidence>
<dbReference type="EC" id="3.6.1.74" evidence="3"/>
<name>A0A9D4TSH2_CHLVU</name>
<dbReference type="Pfam" id="PF02940">
    <property type="entry name" value="mRNA_triPase"/>
    <property type="match status" value="1"/>
</dbReference>
<dbReference type="GO" id="GO:0140818">
    <property type="term" value="F:mRNA 5'-triphosphate monophosphatase activity"/>
    <property type="evidence" value="ECO:0007669"/>
    <property type="project" value="UniProtKB-EC"/>
</dbReference>
<dbReference type="InterPro" id="IPR033469">
    <property type="entry name" value="CYTH-like_dom_sf"/>
</dbReference>
<keyword evidence="1" id="KW-0507">mRNA processing</keyword>
<evidence type="ECO:0000256" key="2">
    <source>
        <dbReference type="ARBA" id="ARBA00022801"/>
    </source>
</evidence>
<dbReference type="SUPFAM" id="SSF55154">
    <property type="entry name" value="CYTH-like phosphatases"/>
    <property type="match status" value="1"/>
</dbReference>
<dbReference type="Gene3D" id="3.20.100.10">
    <property type="entry name" value="mRNA triphosphatase Cet1-like"/>
    <property type="match status" value="1"/>
</dbReference>
<keyword evidence="2" id="KW-0378">Hydrolase</keyword>